<comment type="caution">
    <text evidence="2">The sequence shown here is derived from an EMBL/GenBank/DDBJ whole genome shotgun (WGS) entry which is preliminary data.</text>
</comment>
<name>A0ABD3MKI0_9STRA</name>
<dbReference type="Gene3D" id="3.40.50.150">
    <property type="entry name" value="Vaccinia Virus protein VP39"/>
    <property type="match status" value="1"/>
</dbReference>
<dbReference type="InterPro" id="IPR013216">
    <property type="entry name" value="Methyltransf_11"/>
</dbReference>
<proteinExistence type="predicted"/>
<dbReference type="InterPro" id="IPR029063">
    <property type="entry name" value="SAM-dependent_MTases_sf"/>
</dbReference>
<dbReference type="EMBL" id="JALLBG020000123">
    <property type="protein sequence ID" value="KAL3763358.1"/>
    <property type="molecule type" value="Genomic_DNA"/>
</dbReference>
<gene>
    <name evidence="2" type="ORF">ACHAWU_001931</name>
</gene>
<keyword evidence="3" id="KW-1185">Reference proteome</keyword>
<evidence type="ECO:0000313" key="3">
    <source>
        <dbReference type="Proteomes" id="UP001530293"/>
    </source>
</evidence>
<evidence type="ECO:0000259" key="1">
    <source>
        <dbReference type="Pfam" id="PF08241"/>
    </source>
</evidence>
<feature type="domain" description="Methyltransferase type 11" evidence="1">
    <location>
        <begin position="262"/>
        <end position="302"/>
    </location>
</feature>
<dbReference type="SUPFAM" id="SSF53335">
    <property type="entry name" value="S-adenosyl-L-methionine-dependent methyltransferases"/>
    <property type="match status" value="1"/>
</dbReference>
<protein>
    <recommendedName>
        <fullName evidence="1">Methyltransferase type 11 domain-containing protein</fullName>
    </recommendedName>
</protein>
<sequence length="423" mass="47835">MMFFSGSQLSQEELISAPRVTDAAVYDKTAVHRLVRMVYGDAGVALIAQQSFLDQNILIKNAMSTLNEYFFLNLSIPEDITPFLNKYVPDPIIHLALFGNGETTTHVEWVLRELIYDQVLRIPQDLPLTTLFGSGFFPKDSTLSVTAQLVHGNVTKQIAVNHATNTLTEELYLANKVESQTIPWVEENWKQILDEYIHDRTGIEVGGPSPDLFGDIYSASKTFDLVNFAAKTLWGNIEDGGTHSLHGGHGKTFIRDGSTLVGIMDGSYDFALGAHYLEHLLNPIQAIFTMHRVLKVGGVCVLVLPKKEECFDNMRSLGSIEDMVFRFLHRIPEDDMRYAHVEQVTLQSRLEKDIGIPQQNRNYGWFRSRCMMNVENRAIHQFVFDDNMLRKILELMGFTVVFSGNKKGLHQVIVGRKLLQVAQ</sequence>
<evidence type="ECO:0000313" key="2">
    <source>
        <dbReference type="EMBL" id="KAL3763358.1"/>
    </source>
</evidence>
<accession>A0ABD3MKI0</accession>
<organism evidence="2 3">
    <name type="scientific">Discostella pseudostelligera</name>
    <dbReference type="NCBI Taxonomy" id="259834"/>
    <lineage>
        <taxon>Eukaryota</taxon>
        <taxon>Sar</taxon>
        <taxon>Stramenopiles</taxon>
        <taxon>Ochrophyta</taxon>
        <taxon>Bacillariophyta</taxon>
        <taxon>Coscinodiscophyceae</taxon>
        <taxon>Thalassiosirophycidae</taxon>
        <taxon>Stephanodiscales</taxon>
        <taxon>Stephanodiscaceae</taxon>
        <taxon>Discostella</taxon>
    </lineage>
</organism>
<dbReference type="AlphaFoldDB" id="A0ABD3MKI0"/>
<reference evidence="2 3" key="1">
    <citation type="submission" date="2024-10" db="EMBL/GenBank/DDBJ databases">
        <title>Updated reference genomes for cyclostephanoid diatoms.</title>
        <authorList>
            <person name="Roberts W.R."/>
            <person name="Alverson A.J."/>
        </authorList>
    </citation>
    <scope>NUCLEOTIDE SEQUENCE [LARGE SCALE GENOMIC DNA]</scope>
    <source>
        <strain evidence="2 3">AJA232-27</strain>
    </source>
</reference>
<dbReference type="Proteomes" id="UP001530293">
    <property type="component" value="Unassembled WGS sequence"/>
</dbReference>
<dbReference type="Pfam" id="PF08241">
    <property type="entry name" value="Methyltransf_11"/>
    <property type="match status" value="1"/>
</dbReference>